<feature type="compositionally biased region" description="Basic and acidic residues" evidence="5">
    <location>
        <begin position="711"/>
        <end position="745"/>
    </location>
</feature>
<dbReference type="Ensembl" id="ENSPSMT00000038815.1">
    <property type="protein sequence ID" value="ENSPSMP00000033692.1"/>
    <property type="gene ID" value="ENSPSMG00000023135.1"/>
</dbReference>
<feature type="compositionally biased region" description="Basic and acidic residues" evidence="5">
    <location>
        <begin position="229"/>
        <end position="260"/>
    </location>
</feature>
<dbReference type="PANTHER" id="PTHR15551:SF3">
    <property type="entry name" value="LIM AND CALPONIN HOMOLOGY DOMAINS-CONTAINING PROTEIN 1"/>
    <property type="match status" value="1"/>
</dbReference>
<evidence type="ECO:0000256" key="2">
    <source>
        <dbReference type="ARBA" id="ARBA00022833"/>
    </source>
</evidence>
<dbReference type="FunFam" id="2.10.110.10:FF:000041">
    <property type="entry name" value="LIM and calponin homology domains 1"/>
    <property type="match status" value="1"/>
</dbReference>
<feature type="region of interest" description="Disordered" evidence="5">
    <location>
        <begin position="184"/>
        <end position="347"/>
    </location>
</feature>
<protein>
    <submittedName>
        <fullName evidence="8">LIM and calponin homology domains 1</fullName>
    </submittedName>
</protein>
<feature type="compositionally biased region" description="Basic and acidic residues" evidence="5">
    <location>
        <begin position="880"/>
        <end position="903"/>
    </location>
</feature>
<keyword evidence="3 4" id="KW-0440">LIM domain</keyword>
<feature type="compositionally biased region" description="Basic and acidic residues" evidence="5">
    <location>
        <begin position="806"/>
        <end position="816"/>
    </location>
</feature>
<feature type="region of interest" description="Disordered" evidence="5">
    <location>
        <begin position="467"/>
        <end position="497"/>
    </location>
</feature>
<dbReference type="InterPro" id="IPR001715">
    <property type="entry name" value="CH_dom"/>
</dbReference>
<evidence type="ECO:0000256" key="3">
    <source>
        <dbReference type="ARBA" id="ARBA00023038"/>
    </source>
</evidence>
<feature type="compositionally biased region" description="Low complexity" evidence="5">
    <location>
        <begin position="1"/>
        <end position="14"/>
    </location>
</feature>
<dbReference type="Proteomes" id="UP000694414">
    <property type="component" value="Unplaced"/>
</dbReference>
<gene>
    <name evidence="8" type="primary">LIMCH1</name>
</gene>
<feature type="compositionally biased region" description="Polar residues" evidence="5">
    <location>
        <begin position="859"/>
        <end position="874"/>
    </location>
</feature>
<dbReference type="PROSITE" id="PS00478">
    <property type="entry name" value="LIM_DOMAIN_1"/>
    <property type="match status" value="1"/>
</dbReference>
<dbReference type="InterPro" id="IPR001997">
    <property type="entry name" value="Calponin/LIMCH1"/>
</dbReference>
<sequence length="981" mass="108886">MACPALDLDALQPLQPEPPPEPAFSEAQKWIEQVTGRSFGDKDFRTGLENGILLCELLNAIKPGLVKKINRLPTPIAGLDNIILFLRGCKELGLKESQLFDPSDLQDSSNRAAVKSLDYSRKLKNVLVTIYWLGKAANSCASYSGTTLNLKEFEGLLAQMRKETDDIDSPKRSIRDSGYVDCWDSERSDSLSPPRHGRDDSFDSLDSCGSRSQQTPSPDVVLRGSSDGRGSDSESDLPHRKLPDVKKDDMSARRASHGEPKSAVPFNQYLPNKSNQTAYVPAPLRKKKAEREEYRKSWGTATSPLGGERPLRYGPRTPVSDDAESTSLFDVRTEEETAVQPHSRARQEQLQLINSQLREEDDRWQDDLARWKSRRRSASQDLIKKEEERKKMEKLLAGEDGTRERRKSIKTYREIVQEKERRERELHEAYKNARSQEEAEGILQQYIERFTISEAVLERLEMPKILERSHSTEPNSSSFPSDPNPMKYLRQQSLPPPKFTASVETTVARASVLDASVSAGSGSPGKTVTPKAVPLLTPKPYSQPKTSQEVLKTFKVDGKVSMNGETLHGEEDKERECPPAAPAPSLTRSQMFEGVARVLGSPVELKQDNNSIEINIKKPNSIPQELTATTEEREANGRDDEDDGGNPRRGSTELGSSEPRHFTATVTRCSPALALVDFPPSPQPQSDVPEGKDQKKPENDMSGKVELVLSQKERYQKEQDKLKEEWEKAQKEVEEEERRYYEEERKIIEDTVVPFAVTSSSADQLSSSSSVADSNGATNKKDLESCQDGKLEKRQKKPLQEDDDDFLLKPRDRDALAGEGSLTQGALAPSESCVSPGSHQEPRADAEAGTPPRGPNPQPAQDASQNQQVSNPATLTAAEMKPKSLPLDKRVNHQIESPSERRKSISGKKPCSSCGLPLGKGAAMIIETLSLYFHIQCFRCGICKGQLGDAVGGTDVRIRNGLLNCNDCYLRSRSAGQPTTL</sequence>
<dbReference type="InterPro" id="IPR036872">
    <property type="entry name" value="CH_dom_sf"/>
</dbReference>
<accession>A0A8C9ALK5</accession>
<dbReference type="GeneTree" id="ENSGT00950000183159"/>
<evidence type="ECO:0000259" key="7">
    <source>
        <dbReference type="PROSITE" id="PS50023"/>
    </source>
</evidence>
<dbReference type="GO" id="GO:0003779">
    <property type="term" value="F:actin binding"/>
    <property type="evidence" value="ECO:0007669"/>
    <property type="project" value="InterPro"/>
</dbReference>
<dbReference type="PROSITE" id="PS50023">
    <property type="entry name" value="LIM_DOMAIN_2"/>
    <property type="match status" value="1"/>
</dbReference>
<dbReference type="PRINTS" id="PR00888">
    <property type="entry name" value="SM22CALPONIN"/>
</dbReference>
<dbReference type="AlphaFoldDB" id="A0A8C9ALK5"/>
<dbReference type="GO" id="GO:0032034">
    <property type="term" value="F:myosin II head/neck binding"/>
    <property type="evidence" value="ECO:0007669"/>
    <property type="project" value="TreeGrafter"/>
</dbReference>
<dbReference type="CDD" id="cd08368">
    <property type="entry name" value="LIM"/>
    <property type="match status" value="1"/>
</dbReference>
<feature type="compositionally biased region" description="Basic and acidic residues" evidence="5">
    <location>
        <begin position="567"/>
        <end position="577"/>
    </location>
</feature>
<evidence type="ECO:0000256" key="5">
    <source>
        <dbReference type="SAM" id="MobiDB-lite"/>
    </source>
</evidence>
<evidence type="ECO:0000259" key="6">
    <source>
        <dbReference type="PROSITE" id="PS50021"/>
    </source>
</evidence>
<dbReference type="FunFam" id="1.10.418.10:FF:000038">
    <property type="entry name" value="LIM and calponin homology domains-containing protein 1"/>
    <property type="match status" value="1"/>
</dbReference>
<reference evidence="8" key="1">
    <citation type="submission" date="2025-08" db="UniProtKB">
        <authorList>
            <consortium name="Ensembl"/>
        </authorList>
    </citation>
    <scope>IDENTIFICATION</scope>
</reference>
<name>A0A8C9ALK5_PROSS</name>
<dbReference type="Pfam" id="PF00307">
    <property type="entry name" value="CH"/>
    <property type="match status" value="1"/>
</dbReference>
<feature type="compositionally biased region" description="Polar residues" evidence="5">
    <location>
        <begin position="207"/>
        <end position="217"/>
    </location>
</feature>
<dbReference type="GO" id="GO:0031032">
    <property type="term" value="P:actomyosin structure organization"/>
    <property type="evidence" value="ECO:0007669"/>
    <property type="project" value="InterPro"/>
</dbReference>
<evidence type="ECO:0000256" key="4">
    <source>
        <dbReference type="PROSITE-ProRule" id="PRU00125"/>
    </source>
</evidence>
<feature type="domain" description="LIM zinc-binding" evidence="7">
    <location>
        <begin position="909"/>
        <end position="975"/>
    </location>
</feature>
<feature type="region of interest" description="Disordered" evidence="5">
    <location>
        <begin position="759"/>
        <end position="908"/>
    </location>
</feature>
<evidence type="ECO:0000256" key="1">
    <source>
        <dbReference type="ARBA" id="ARBA00022723"/>
    </source>
</evidence>
<dbReference type="Gene3D" id="1.10.418.10">
    <property type="entry name" value="Calponin-like domain"/>
    <property type="match status" value="1"/>
</dbReference>
<feature type="compositionally biased region" description="Low complexity" evidence="5">
    <location>
        <begin position="474"/>
        <end position="485"/>
    </location>
</feature>
<dbReference type="SMART" id="SM00033">
    <property type="entry name" value="CH"/>
    <property type="match status" value="1"/>
</dbReference>
<dbReference type="SUPFAM" id="SSF47576">
    <property type="entry name" value="Calponin-homology domain, CH-domain"/>
    <property type="match status" value="1"/>
</dbReference>
<dbReference type="Gene3D" id="2.10.110.10">
    <property type="entry name" value="Cysteine Rich Protein"/>
    <property type="match status" value="1"/>
</dbReference>
<dbReference type="InterPro" id="IPR001781">
    <property type="entry name" value="Znf_LIM"/>
</dbReference>
<feature type="compositionally biased region" description="Low complexity" evidence="5">
    <location>
        <begin position="759"/>
        <end position="774"/>
    </location>
</feature>
<dbReference type="Pfam" id="PF15949">
    <property type="entry name" value="DUF4757"/>
    <property type="match status" value="1"/>
</dbReference>
<evidence type="ECO:0000313" key="9">
    <source>
        <dbReference type="Proteomes" id="UP000694414"/>
    </source>
</evidence>
<feature type="region of interest" description="Disordered" evidence="5">
    <location>
        <begin position="1"/>
        <end position="23"/>
    </location>
</feature>
<organism evidence="8 9">
    <name type="scientific">Prolemur simus</name>
    <name type="common">Greater bamboo lemur</name>
    <name type="synonym">Hapalemur simus</name>
    <dbReference type="NCBI Taxonomy" id="1328070"/>
    <lineage>
        <taxon>Eukaryota</taxon>
        <taxon>Metazoa</taxon>
        <taxon>Chordata</taxon>
        <taxon>Craniata</taxon>
        <taxon>Vertebrata</taxon>
        <taxon>Euteleostomi</taxon>
        <taxon>Mammalia</taxon>
        <taxon>Eutheria</taxon>
        <taxon>Euarchontoglires</taxon>
        <taxon>Primates</taxon>
        <taxon>Strepsirrhini</taxon>
        <taxon>Lemuriformes</taxon>
        <taxon>Lemuridae</taxon>
        <taxon>Prolemur</taxon>
    </lineage>
</organism>
<feature type="compositionally biased region" description="Basic and acidic residues" evidence="5">
    <location>
        <begin position="689"/>
        <end position="703"/>
    </location>
</feature>
<evidence type="ECO:0000313" key="8">
    <source>
        <dbReference type="Ensembl" id="ENSPSMP00000033692.1"/>
    </source>
</evidence>
<feature type="compositionally biased region" description="Basic and acidic residues" evidence="5">
    <location>
        <begin position="779"/>
        <end position="792"/>
    </location>
</feature>
<dbReference type="GO" id="GO:0046872">
    <property type="term" value="F:metal ion binding"/>
    <property type="evidence" value="ECO:0007669"/>
    <property type="project" value="UniProtKB-KW"/>
</dbReference>
<dbReference type="PRINTS" id="PR00889">
    <property type="entry name" value="CALPONIN"/>
</dbReference>
<proteinExistence type="predicted"/>
<dbReference type="GO" id="GO:0010604">
    <property type="term" value="P:positive regulation of macromolecule metabolic process"/>
    <property type="evidence" value="ECO:0007669"/>
    <property type="project" value="UniProtKB-ARBA"/>
</dbReference>
<dbReference type="CDD" id="cd21278">
    <property type="entry name" value="CH_LIMCH1"/>
    <property type="match status" value="1"/>
</dbReference>
<feature type="domain" description="Calponin-homology (CH)" evidence="6">
    <location>
        <begin position="21"/>
        <end position="138"/>
    </location>
</feature>
<dbReference type="SMART" id="SM00132">
    <property type="entry name" value="LIM"/>
    <property type="match status" value="1"/>
</dbReference>
<feature type="region of interest" description="Disordered" evidence="5">
    <location>
        <begin position="517"/>
        <end position="549"/>
    </location>
</feature>
<dbReference type="GO" id="GO:0051496">
    <property type="term" value="P:positive regulation of stress fiber assembly"/>
    <property type="evidence" value="ECO:0007669"/>
    <property type="project" value="TreeGrafter"/>
</dbReference>
<dbReference type="GO" id="GO:0080090">
    <property type="term" value="P:regulation of primary metabolic process"/>
    <property type="evidence" value="ECO:0007669"/>
    <property type="project" value="UniProtKB-ARBA"/>
</dbReference>
<dbReference type="GO" id="GO:0051893">
    <property type="term" value="P:regulation of focal adhesion assembly"/>
    <property type="evidence" value="ECO:0007669"/>
    <property type="project" value="TreeGrafter"/>
</dbReference>
<dbReference type="GO" id="GO:0001725">
    <property type="term" value="C:stress fiber"/>
    <property type="evidence" value="ECO:0007669"/>
    <property type="project" value="TreeGrafter"/>
</dbReference>
<dbReference type="InterPro" id="IPR031865">
    <property type="entry name" value="DUF4757"/>
</dbReference>
<feature type="compositionally biased region" description="Polar residues" evidence="5">
    <location>
        <begin position="269"/>
        <end position="278"/>
    </location>
</feature>
<dbReference type="InterPro" id="IPR003096">
    <property type="entry name" value="SM22_calponin"/>
</dbReference>
<feature type="compositionally biased region" description="Basic and acidic residues" evidence="5">
    <location>
        <begin position="382"/>
        <end position="403"/>
    </location>
</feature>
<dbReference type="PROSITE" id="PS50021">
    <property type="entry name" value="CH"/>
    <property type="match status" value="1"/>
</dbReference>
<dbReference type="Pfam" id="PF00412">
    <property type="entry name" value="LIM"/>
    <property type="match status" value="1"/>
</dbReference>
<keyword evidence="1 4" id="KW-0479">Metal-binding</keyword>
<feature type="region of interest" description="Disordered" evidence="5">
    <location>
        <begin position="373"/>
        <end position="404"/>
    </location>
</feature>
<keyword evidence="9" id="KW-1185">Reference proteome</keyword>
<reference evidence="8" key="2">
    <citation type="submission" date="2025-09" db="UniProtKB">
        <authorList>
            <consortium name="Ensembl"/>
        </authorList>
    </citation>
    <scope>IDENTIFICATION</scope>
</reference>
<feature type="region of interest" description="Disordered" evidence="5">
    <location>
        <begin position="561"/>
        <end position="745"/>
    </location>
</feature>
<dbReference type="PANTHER" id="PTHR15551">
    <property type="entry name" value="LIM DOMAIN ONLY 7"/>
    <property type="match status" value="1"/>
</dbReference>
<keyword evidence="2 4" id="KW-0862">Zinc</keyword>